<evidence type="ECO:0000256" key="6">
    <source>
        <dbReference type="ARBA" id="ARBA00023180"/>
    </source>
</evidence>
<keyword evidence="4 7" id="KW-1133">Transmembrane helix</keyword>
<evidence type="ECO:0000256" key="4">
    <source>
        <dbReference type="ARBA" id="ARBA00022989"/>
    </source>
</evidence>
<feature type="transmembrane region" description="Helical" evidence="7">
    <location>
        <begin position="210"/>
        <end position="230"/>
    </location>
</feature>
<reference evidence="8" key="1">
    <citation type="submission" date="2023-01" db="EMBL/GenBank/DDBJ databases">
        <title>Genome assembly of the deep-sea coral Lophelia pertusa.</title>
        <authorList>
            <person name="Herrera S."/>
            <person name="Cordes E."/>
        </authorList>
    </citation>
    <scope>NUCLEOTIDE SEQUENCE</scope>
    <source>
        <strain evidence="8">USNM1676648</strain>
        <tissue evidence="8">Polyp</tissue>
    </source>
</reference>
<comment type="subcellular location">
    <subcellularLocation>
        <location evidence="1">Membrane</location>
        <topology evidence="1">Multi-pass membrane protein</topology>
    </subcellularLocation>
</comment>
<keyword evidence="5 7" id="KW-0472">Membrane</keyword>
<sequence length="376" mass="42293">MTGYVLYTVANYYARWGTLIPASIIIGMCAAPLWSSKCSYLTTTAIRYSELSSETQDAVVTRYFGTFFLIFQSGQIWGNLISSLILQEGVKDHFRENAADVCGARFCTDPPKLTNTTDEYDHKLVIRLLSIYVGTGVFAVLLVIVLLDRLTGSLDRRKEQESSVQLLIATVKHLRDPRMLLVLPLTIFSGLEQAFTFGDFTQAFVTCSLGIHRVGFVMICFGATDAFFSLTLGRLTKYTGRIPIFISGSVIHIAAIIILLIWRPDPHLVWVFYVVAALLGYCDAVWQTQINAMYGVFFHDNQEAAFSNYRLWESLGFVLAFAYAKFLCITVKLIILLVVLIISLVGYFIAEYLNKSQNDQEYSLADGMVLEDIRKK</sequence>
<proteinExistence type="inferred from homology"/>
<evidence type="ECO:0000313" key="9">
    <source>
        <dbReference type="Proteomes" id="UP001163046"/>
    </source>
</evidence>
<feature type="transmembrane region" description="Helical" evidence="7">
    <location>
        <begin position="330"/>
        <end position="350"/>
    </location>
</feature>
<evidence type="ECO:0000256" key="5">
    <source>
        <dbReference type="ARBA" id="ARBA00023136"/>
    </source>
</evidence>
<comment type="caution">
    <text evidence="8">The sequence shown here is derived from an EMBL/GenBank/DDBJ whole genome shotgun (WGS) entry which is preliminary data.</text>
</comment>
<dbReference type="InterPro" id="IPR051951">
    <property type="entry name" value="UNC-93_regulatory"/>
</dbReference>
<dbReference type="Proteomes" id="UP001163046">
    <property type="component" value="Unassembled WGS sequence"/>
</dbReference>
<dbReference type="GO" id="GO:0016020">
    <property type="term" value="C:membrane"/>
    <property type="evidence" value="ECO:0007669"/>
    <property type="project" value="UniProtKB-SubCell"/>
</dbReference>
<dbReference type="Gene3D" id="1.20.1250.20">
    <property type="entry name" value="MFS general substrate transporter like domains"/>
    <property type="match status" value="1"/>
</dbReference>
<dbReference type="OrthoDB" id="78663at2759"/>
<dbReference type="InterPro" id="IPR010291">
    <property type="entry name" value="Ion_channel_UNC-93"/>
</dbReference>
<evidence type="ECO:0000256" key="3">
    <source>
        <dbReference type="ARBA" id="ARBA00022692"/>
    </source>
</evidence>
<dbReference type="InterPro" id="IPR036259">
    <property type="entry name" value="MFS_trans_sf"/>
</dbReference>
<dbReference type="PANTHER" id="PTHR19444">
    <property type="entry name" value="UNC-93 RELATED"/>
    <property type="match status" value="1"/>
</dbReference>
<evidence type="ECO:0000256" key="2">
    <source>
        <dbReference type="ARBA" id="ARBA00009172"/>
    </source>
</evidence>
<evidence type="ECO:0000313" key="8">
    <source>
        <dbReference type="EMBL" id="KAJ7333881.1"/>
    </source>
</evidence>
<dbReference type="Pfam" id="PF05978">
    <property type="entry name" value="UNC-93"/>
    <property type="match status" value="1"/>
</dbReference>
<keyword evidence="3 7" id="KW-0812">Transmembrane</keyword>
<dbReference type="AlphaFoldDB" id="A0A9X0CGL6"/>
<keyword evidence="6" id="KW-0325">Glycoprotein</keyword>
<evidence type="ECO:0000256" key="7">
    <source>
        <dbReference type="SAM" id="Phobius"/>
    </source>
</evidence>
<feature type="transmembrane region" description="Helical" evidence="7">
    <location>
        <begin position="242"/>
        <end position="262"/>
    </location>
</feature>
<name>A0A9X0CGL6_9CNID</name>
<comment type="similarity">
    <text evidence="2">Belongs to the unc-93 family.</text>
</comment>
<dbReference type="EMBL" id="MU827785">
    <property type="protein sequence ID" value="KAJ7333881.1"/>
    <property type="molecule type" value="Genomic_DNA"/>
</dbReference>
<feature type="transmembrane region" description="Helical" evidence="7">
    <location>
        <begin position="268"/>
        <end position="286"/>
    </location>
</feature>
<organism evidence="8 9">
    <name type="scientific">Desmophyllum pertusum</name>
    <dbReference type="NCBI Taxonomy" id="174260"/>
    <lineage>
        <taxon>Eukaryota</taxon>
        <taxon>Metazoa</taxon>
        <taxon>Cnidaria</taxon>
        <taxon>Anthozoa</taxon>
        <taxon>Hexacorallia</taxon>
        <taxon>Scleractinia</taxon>
        <taxon>Caryophylliina</taxon>
        <taxon>Caryophylliidae</taxon>
        <taxon>Desmophyllum</taxon>
    </lineage>
</organism>
<dbReference type="PANTHER" id="PTHR19444:SF13">
    <property type="entry name" value="PROTEIN UNC-93 HOMOLOG A"/>
    <property type="match status" value="1"/>
</dbReference>
<dbReference type="FunFam" id="1.20.1250.20:FF:000290">
    <property type="entry name" value="Unc-93 homolog A"/>
    <property type="match status" value="1"/>
</dbReference>
<dbReference type="SUPFAM" id="SSF103473">
    <property type="entry name" value="MFS general substrate transporter"/>
    <property type="match status" value="1"/>
</dbReference>
<accession>A0A9X0CGL6</accession>
<protein>
    <recommendedName>
        <fullName evidence="10">UNC93-like protein</fullName>
    </recommendedName>
</protein>
<feature type="transmembrane region" description="Helical" evidence="7">
    <location>
        <begin position="124"/>
        <end position="147"/>
    </location>
</feature>
<feature type="transmembrane region" description="Helical" evidence="7">
    <location>
        <begin position="12"/>
        <end position="34"/>
    </location>
</feature>
<keyword evidence="9" id="KW-1185">Reference proteome</keyword>
<evidence type="ECO:0000256" key="1">
    <source>
        <dbReference type="ARBA" id="ARBA00004141"/>
    </source>
</evidence>
<evidence type="ECO:0008006" key="10">
    <source>
        <dbReference type="Google" id="ProtNLM"/>
    </source>
</evidence>
<gene>
    <name evidence="8" type="ORF">OS493_015974</name>
</gene>